<gene>
    <name evidence="2" type="ORF">BXP70_14965</name>
</gene>
<name>A0A243WDG6_9BACT</name>
<dbReference type="Proteomes" id="UP000194873">
    <property type="component" value="Unassembled WGS sequence"/>
</dbReference>
<keyword evidence="3" id="KW-1185">Reference proteome</keyword>
<sequence length="205" mass="23126">MKLTSTLFGGIGICLALSGCFAAREARVESDYSYSGNFRRYRTYEFVAGDGLAADTSKLGNILREAIRTRMRIQGYKPARNRPDLLVSFRLFEGDMRFQGYSQQDITQWVKNGLVEDEETPTDERVGYQPVRMLLTDGTLLITLIDHRTNRAVWNGYASGVEVPQGPRGMLVLRRSVGSIFDRYRVFTQGYTDRDGGGDPNISEQ</sequence>
<dbReference type="EMBL" id="MTSE01000007">
    <property type="protein sequence ID" value="OUJ73133.1"/>
    <property type="molecule type" value="Genomic_DNA"/>
</dbReference>
<dbReference type="AlphaFoldDB" id="A0A243WDG6"/>
<feature type="domain" description="DUF4136" evidence="1">
    <location>
        <begin position="28"/>
        <end position="184"/>
    </location>
</feature>
<organism evidence="2 3">
    <name type="scientific">Hymenobacter crusticola</name>
    <dbReference type="NCBI Taxonomy" id="1770526"/>
    <lineage>
        <taxon>Bacteria</taxon>
        <taxon>Pseudomonadati</taxon>
        <taxon>Bacteroidota</taxon>
        <taxon>Cytophagia</taxon>
        <taxon>Cytophagales</taxon>
        <taxon>Hymenobacteraceae</taxon>
        <taxon>Hymenobacter</taxon>
    </lineage>
</organism>
<comment type="caution">
    <text evidence="2">The sequence shown here is derived from an EMBL/GenBank/DDBJ whole genome shotgun (WGS) entry which is preliminary data.</text>
</comment>
<dbReference type="InterPro" id="IPR025411">
    <property type="entry name" value="DUF4136"/>
</dbReference>
<dbReference type="PROSITE" id="PS51257">
    <property type="entry name" value="PROKAR_LIPOPROTEIN"/>
    <property type="match status" value="1"/>
</dbReference>
<dbReference type="OrthoDB" id="875766at2"/>
<dbReference type="RefSeq" id="WP_086594892.1">
    <property type="nucleotide sequence ID" value="NZ_MTSE01000007.1"/>
</dbReference>
<accession>A0A243WDG6</accession>
<dbReference type="Gene3D" id="3.30.160.670">
    <property type="match status" value="1"/>
</dbReference>
<reference evidence="2 3" key="1">
    <citation type="submission" date="2017-01" db="EMBL/GenBank/DDBJ databases">
        <title>A new Hymenobacter.</title>
        <authorList>
            <person name="Liang Y."/>
            <person name="Feng F."/>
        </authorList>
    </citation>
    <scope>NUCLEOTIDE SEQUENCE [LARGE SCALE GENOMIC DNA]</scope>
    <source>
        <strain evidence="2">MIMBbqt21</strain>
    </source>
</reference>
<evidence type="ECO:0000313" key="2">
    <source>
        <dbReference type="EMBL" id="OUJ73133.1"/>
    </source>
</evidence>
<proteinExistence type="predicted"/>
<evidence type="ECO:0000259" key="1">
    <source>
        <dbReference type="Pfam" id="PF13590"/>
    </source>
</evidence>
<protein>
    <recommendedName>
        <fullName evidence="1">DUF4136 domain-containing protein</fullName>
    </recommendedName>
</protein>
<evidence type="ECO:0000313" key="3">
    <source>
        <dbReference type="Proteomes" id="UP000194873"/>
    </source>
</evidence>
<dbReference type="Pfam" id="PF13590">
    <property type="entry name" value="DUF4136"/>
    <property type="match status" value="1"/>
</dbReference>